<evidence type="ECO:0000256" key="1">
    <source>
        <dbReference type="ARBA" id="ARBA00023157"/>
    </source>
</evidence>
<comment type="caution">
    <text evidence="3">Lacks conserved residue(s) required for the propagation of feature annotation.</text>
</comment>
<evidence type="ECO:0000313" key="6">
    <source>
        <dbReference type="RefSeq" id="XP_013421258.1"/>
    </source>
</evidence>
<dbReference type="InterPro" id="IPR001190">
    <property type="entry name" value="SRCR"/>
</dbReference>
<dbReference type="PANTHER" id="PTHR48071:SF18">
    <property type="entry name" value="DELETED IN MALIGNANT BRAIN TUMORS 1 PROTEIN-RELATED"/>
    <property type="match status" value="1"/>
</dbReference>
<protein>
    <submittedName>
        <fullName evidence="6">Deleted in malignant brain tumors 1 protein-like</fullName>
    </submittedName>
</protein>
<proteinExistence type="predicted"/>
<dbReference type="GO" id="GO:0016020">
    <property type="term" value="C:membrane"/>
    <property type="evidence" value="ECO:0007669"/>
    <property type="project" value="InterPro"/>
</dbReference>
<dbReference type="Gene3D" id="3.10.250.10">
    <property type="entry name" value="SRCR-like domain"/>
    <property type="match status" value="3"/>
</dbReference>
<dbReference type="SUPFAM" id="SSF56487">
    <property type="entry name" value="SRCR-like"/>
    <property type="match status" value="3"/>
</dbReference>
<evidence type="ECO:0000256" key="2">
    <source>
        <dbReference type="ARBA" id="ARBA00023180"/>
    </source>
</evidence>
<feature type="domain" description="SRCR" evidence="4">
    <location>
        <begin position="177"/>
        <end position="219"/>
    </location>
</feature>
<name>A0A1S3KF46_LINAN</name>
<keyword evidence="5" id="KW-1185">Reference proteome</keyword>
<dbReference type="InterPro" id="IPR036772">
    <property type="entry name" value="SRCR-like_dom_sf"/>
</dbReference>
<feature type="disulfide bond" evidence="3">
    <location>
        <begin position="31"/>
        <end position="41"/>
    </location>
</feature>
<accession>A0A1S3KF46</accession>
<dbReference type="PRINTS" id="PR00258">
    <property type="entry name" value="SPERACTRCPTR"/>
</dbReference>
<dbReference type="Pfam" id="PF00530">
    <property type="entry name" value="SRCR"/>
    <property type="match status" value="3"/>
</dbReference>
<dbReference type="RefSeq" id="XP_013421258.1">
    <property type="nucleotide sequence ID" value="XM_013565804.1"/>
</dbReference>
<dbReference type="PROSITE" id="PS50287">
    <property type="entry name" value="SRCR_2"/>
    <property type="match status" value="3"/>
</dbReference>
<feature type="domain" description="SRCR" evidence="4">
    <location>
        <begin position="1"/>
        <end position="62"/>
    </location>
</feature>
<gene>
    <name evidence="6" type="primary">LOC106181432</name>
</gene>
<feature type="domain" description="SRCR" evidence="4">
    <location>
        <begin position="69"/>
        <end position="170"/>
    </location>
</feature>
<keyword evidence="1 3" id="KW-1015">Disulfide bond</keyword>
<dbReference type="Proteomes" id="UP000085678">
    <property type="component" value="Unplaced"/>
</dbReference>
<dbReference type="SMART" id="SM00202">
    <property type="entry name" value="SR"/>
    <property type="match status" value="2"/>
</dbReference>
<keyword evidence="2" id="KW-0325">Glycoprotein</keyword>
<dbReference type="KEGG" id="lak:106181432"/>
<reference evidence="6" key="1">
    <citation type="submission" date="2025-08" db="UniProtKB">
        <authorList>
            <consortium name="RefSeq"/>
        </authorList>
    </citation>
    <scope>IDENTIFICATION</scope>
    <source>
        <tissue evidence="6">Gonads</tissue>
    </source>
</reference>
<dbReference type="GeneID" id="106181432"/>
<dbReference type="OrthoDB" id="422749at2759"/>
<dbReference type="FunFam" id="3.10.250.10:FF:000011">
    <property type="entry name" value="Scavenger receptor class A member 5"/>
    <property type="match status" value="1"/>
</dbReference>
<evidence type="ECO:0000259" key="4">
    <source>
        <dbReference type="PROSITE" id="PS50287"/>
    </source>
</evidence>
<dbReference type="STRING" id="7574.A0A1S3KF46"/>
<evidence type="ECO:0000313" key="5">
    <source>
        <dbReference type="Proteomes" id="UP000085678"/>
    </source>
</evidence>
<dbReference type="PANTHER" id="PTHR48071">
    <property type="entry name" value="SRCR DOMAIN-CONTAINING PROTEIN"/>
    <property type="match status" value="1"/>
</dbReference>
<dbReference type="AlphaFoldDB" id="A0A1S3KF46"/>
<feature type="disulfide bond" evidence="3">
    <location>
        <begin position="139"/>
        <end position="149"/>
    </location>
</feature>
<evidence type="ECO:0000256" key="3">
    <source>
        <dbReference type="PROSITE-ProRule" id="PRU00196"/>
    </source>
</evidence>
<sequence length="219" mass="23511">MLGYKTTYSVFFSGSHFGRGTGSILINNVTCSGNESSIQDCGHNGWRSHDCDHTEDAGVRCVAAGPVEVRLVGGTRAGEGRVEVFHNGKWGTVCDDGWDDIDARVVCRMLDYKPTYSVSFSGSHFGRGTGSILMDNVACSGNESSIQDCGHNGWRSHDCDHFKDAGVRCVAAGPVEVRLVGGAHAGEGRVEVFYNGEWGTANDDGWDNNDARVVCKVPK</sequence>
<organism evidence="5 6">
    <name type="scientific">Lingula anatina</name>
    <name type="common">Brachiopod</name>
    <name type="synonym">Lingula unguis</name>
    <dbReference type="NCBI Taxonomy" id="7574"/>
    <lineage>
        <taxon>Eukaryota</taxon>
        <taxon>Metazoa</taxon>
        <taxon>Spiralia</taxon>
        <taxon>Lophotrochozoa</taxon>
        <taxon>Brachiopoda</taxon>
        <taxon>Linguliformea</taxon>
        <taxon>Lingulata</taxon>
        <taxon>Lingulida</taxon>
        <taxon>Linguloidea</taxon>
        <taxon>Lingulidae</taxon>
        <taxon>Lingula</taxon>
    </lineage>
</organism>
<dbReference type="InParanoid" id="A0A1S3KF46"/>